<accession>A0A975R156</accession>
<dbReference type="Proteomes" id="UP000676885">
    <property type="component" value="Chromosome"/>
</dbReference>
<dbReference type="PANTHER" id="PTHR30627:SF24">
    <property type="entry name" value="PENICILLIN-BINDING PROTEIN 4B"/>
    <property type="match status" value="1"/>
</dbReference>
<evidence type="ECO:0000313" key="4">
    <source>
        <dbReference type="Proteomes" id="UP000676885"/>
    </source>
</evidence>
<name>A0A975R156_9MICC</name>
<dbReference type="GO" id="GO:0071972">
    <property type="term" value="F:peptidoglycan L,D-transpeptidase activity"/>
    <property type="evidence" value="ECO:0007669"/>
    <property type="project" value="TreeGrafter"/>
</dbReference>
<dbReference type="InterPro" id="IPR012338">
    <property type="entry name" value="Beta-lactam/transpept-like"/>
</dbReference>
<evidence type="ECO:0000259" key="2">
    <source>
        <dbReference type="Pfam" id="PF21922"/>
    </source>
</evidence>
<dbReference type="RefSeq" id="WP_210227091.1">
    <property type="nucleotide sequence ID" value="NZ_CP076022.1"/>
</dbReference>
<dbReference type="InterPro" id="IPR001460">
    <property type="entry name" value="PCN-bd_Tpept"/>
</dbReference>
<dbReference type="InterPro" id="IPR054120">
    <property type="entry name" value="PBPA_dimer"/>
</dbReference>
<protein>
    <submittedName>
        <fullName evidence="3">Penicillin-binding protein 2</fullName>
    </submittedName>
</protein>
<dbReference type="GO" id="GO:0005886">
    <property type="term" value="C:plasma membrane"/>
    <property type="evidence" value="ECO:0007669"/>
    <property type="project" value="TreeGrafter"/>
</dbReference>
<organism evidence="3 4">
    <name type="scientific">Arthrobacter jiangjiafuii</name>
    <dbReference type="NCBI Taxonomy" id="2817475"/>
    <lineage>
        <taxon>Bacteria</taxon>
        <taxon>Bacillati</taxon>
        <taxon>Actinomycetota</taxon>
        <taxon>Actinomycetes</taxon>
        <taxon>Micrococcales</taxon>
        <taxon>Micrococcaceae</taxon>
        <taxon>Arthrobacter</taxon>
    </lineage>
</organism>
<dbReference type="GO" id="GO:0008658">
    <property type="term" value="F:penicillin binding"/>
    <property type="evidence" value="ECO:0007669"/>
    <property type="project" value="InterPro"/>
</dbReference>
<keyword evidence="4" id="KW-1185">Reference proteome</keyword>
<dbReference type="AlphaFoldDB" id="A0A975R156"/>
<evidence type="ECO:0000259" key="1">
    <source>
        <dbReference type="Pfam" id="PF00905"/>
    </source>
</evidence>
<dbReference type="Pfam" id="PF21922">
    <property type="entry name" value="PBP_dimer_2"/>
    <property type="match status" value="1"/>
</dbReference>
<reference evidence="3 4" key="1">
    <citation type="submission" date="2021-05" db="EMBL/GenBank/DDBJ databases">
        <title>Novel species in genus Arthrobacter.</title>
        <authorList>
            <person name="Zhang G."/>
        </authorList>
    </citation>
    <scope>NUCLEOTIDE SEQUENCE [LARGE SCALE GENOMIC DNA]</scope>
    <source>
        <strain evidence="4">zg-ZUI227</strain>
    </source>
</reference>
<dbReference type="EMBL" id="CP076022">
    <property type="protein sequence ID" value="QWC10114.1"/>
    <property type="molecule type" value="Genomic_DNA"/>
</dbReference>
<feature type="domain" description="Penicillin-binding protein transpeptidase" evidence="1">
    <location>
        <begin position="156"/>
        <end position="479"/>
    </location>
</feature>
<dbReference type="Gene3D" id="3.40.710.10">
    <property type="entry name" value="DD-peptidase/beta-lactamase superfamily"/>
    <property type="match status" value="1"/>
</dbReference>
<dbReference type="KEGG" id="ajg:KKR91_00110"/>
<dbReference type="InterPro" id="IPR050515">
    <property type="entry name" value="Beta-lactam/transpept"/>
</dbReference>
<evidence type="ECO:0000313" key="3">
    <source>
        <dbReference type="EMBL" id="QWC10114.1"/>
    </source>
</evidence>
<dbReference type="SUPFAM" id="SSF56601">
    <property type="entry name" value="beta-lactamase/transpeptidase-like"/>
    <property type="match status" value="1"/>
</dbReference>
<dbReference type="Pfam" id="PF00905">
    <property type="entry name" value="Transpeptidase"/>
    <property type="match status" value="1"/>
</dbReference>
<dbReference type="Gene3D" id="3.90.1310.10">
    <property type="entry name" value="Penicillin-binding protein 2a (Domain 2)"/>
    <property type="match status" value="1"/>
</dbReference>
<proteinExistence type="predicted"/>
<dbReference type="PANTHER" id="PTHR30627">
    <property type="entry name" value="PEPTIDOGLYCAN D,D-TRANSPEPTIDASE"/>
    <property type="match status" value="1"/>
</dbReference>
<dbReference type="GO" id="GO:0071555">
    <property type="term" value="P:cell wall organization"/>
    <property type="evidence" value="ECO:0007669"/>
    <property type="project" value="TreeGrafter"/>
</dbReference>
<sequence>MNQAIRNSWIVALSMFVLILGSLTYVQFFSADKLNADPNNNRSIYQNFGQNRGSILVDGVPIAESVPSDDQFNFQRVYNKPELYSQLTGYFSLVSGSSQLERVMDDQLTGNSDQQLFDHLVQLLSGSQPQGASVELTIDPDLQQLAYDLIPDGQRGSIVMIEPKTGNILAMVSKPSYDTNLLAVHDTEVVEANMQELLTVEGLSPYRNAATESLLAPGSVFKLVDAAAALESGDYDTESLIDNPSSLPLPGTNISLPNYTSGNCGARSEATIGFALEQSCNTVFAQIAWELGEDTIASQAEKFGFNTALNLPDRGIDKVVASGFPTGMDQAQLAQASIGQYSVTATPLEIAMMSSAIANNGVQMTPNLIRNVRAADLSIIDEPKPEVLNTSVSPDTARQLTDWMVGVVNNGTASAAQIPGFKVAGKTGTAEVENRGDNAWFTGFAPADDPQVAISIVMEDVDLATGSQLTTPSAKKLLEAVLNK</sequence>
<gene>
    <name evidence="3" type="ORF">KKR91_00110</name>
</gene>
<feature type="domain" description="Penicillin binding protein A dimerisation" evidence="2">
    <location>
        <begin position="52"/>
        <end position="134"/>
    </location>
</feature>